<dbReference type="EMBL" id="MCFA01000036">
    <property type="protein sequence ID" value="ORY14088.1"/>
    <property type="molecule type" value="Genomic_DNA"/>
</dbReference>
<name>A0A1Y1ZV36_9PLEO</name>
<comment type="caution">
    <text evidence="1">The sequence shown here is derived from an EMBL/GenBank/DDBJ whole genome shotgun (WGS) entry which is preliminary data.</text>
</comment>
<gene>
    <name evidence="1" type="ORF">BCR34DRAFT_480055</name>
</gene>
<dbReference type="Proteomes" id="UP000193144">
    <property type="component" value="Unassembled WGS sequence"/>
</dbReference>
<protein>
    <submittedName>
        <fullName evidence="1">Uncharacterized protein</fullName>
    </submittedName>
</protein>
<dbReference type="OrthoDB" id="4510061at2759"/>
<accession>A0A1Y1ZV36</accession>
<evidence type="ECO:0000313" key="1">
    <source>
        <dbReference type="EMBL" id="ORY14088.1"/>
    </source>
</evidence>
<evidence type="ECO:0000313" key="2">
    <source>
        <dbReference type="Proteomes" id="UP000193144"/>
    </source>
</evidence>
<reference evidence="1 2" key="1">
    <citation type="submission" date="2016-07" db="EMBL/GenBank/DDBJ databases">
        <title>Pervasive Adenine N6-methylation of Active Genes in Fungi.</title>
        <authorList>
            <consortium name="DOE Joint Genome Institute"/>
            <person name="Mondo S.J."/>
            <person name="Dannebaum R.O."/>
            <person name="Kuo R.C."/>
            <person name="Labutti K."/>
            <person name="Haridas S."/>
            <person name="Kuo A."/>
            <person name="Salamov A."/>
            <person name="Ahrendt S.R."/>
            <person name="Lipzen A."/>
            <person name="Sullivan W."/>
            <person name="Andreopoulos W.B."/>
            <person name="Clum A."/>
            <person name="Lindquist E."/>
            <person name="Daum C."/>
            <person name="Ramamoorthy G.K."/>
            <person name="Gryganskyi A."/>
            <person name="Culley D."/>
            <person name="Magnuson J.K."/>
            <person name="James T.Y."/>
            <person name="O'Malley M.A."/>
            <person name="Stajich J.E."/>
            <person name="Spatafora J.W."/>
            <person name="Visel A."/>
            <person name="Grigoriev I.V."/>
        </authorList>
    </citation>
    <scope>NUCLEOTIDE SEQUENCE [LARGE SCALE GENOMIC DNA]</scope>
    <source>
        <strain evidence="1 2">CBS 115471</strain>
    </source>
</reference>
<sequence length="193" mass="21896">MNKRKCPCSKHLAKIPLPTVNDARAIRIAEIMTDFRNLQYYLNQLRATPTAEEYYLEGYSLLRQCTAEAHAILDAPFSAGTTSPDGDPEREKAQLRGIIVDAAVRRFQCQRAYLRAHAGLRWMNSRNSILRGQKPNASHLQALQATDATLRMELMAITDTHVENTLRSQDASQCKWLAEDPSLAQIQQTLMRR</sequence>
<dbReference type="AlphaFoldDB" id="A0A1Y1ZV36"/>
<proteinExistence type="predicted"/>
<organism evidence="1 2">
    <name type="scientific">Clohesyomyces aquaticus</name>
    <dbReference type="NCBI Taxonomy" id="1231657"/>
    <lineage>
        <taxon>Eukaryota</taxon>
        <taxon>Fungi</taxon>
        <taxon>Dikarya</taxon>
        <taxon>Ascomycota</taxon>
        <taxon>Pezizomycotina</taxon>
        <taxon>Dothideomycetes</taxon>
        <taxon>Pleosporomycetidae</taxon>
        <taxon>Pleosporales</taxon>
        <taxon>Lindgomycetaceae</taxon>
        <taxon>Clohesyomyces</taxon>
    </lineage>
</organism>
<keyword evidence="2" id="KW-1185">Reference proteome</keyword>